<comment type="caution">
    <text evidence="6">The sequence shown here is derived from an EMBL/GenBank/DDBJ whole genome shotgun (WGS) entry which is preliminary data.</text>
</comment>
<evidence type="ECO:0000259" key="5">
    <source>
        <dbReference type="PROSITE" id="PS51935"/>
    </source>
</evidence>
<accession>A0ABY1QH30</accession>
<proteinExistence type="inferred from homology"/>
<protein>
    <recommendedName>
        <fullName evidence="5">NlpC/P60 domain-containing protein</fullName>
    </recommendedName>
</protein>
<evidence type="ECO:0000313" key="7">
    <source>
        <dbReference type="Proteomes" id="UP001157910"/>
    </source>
</evidence>
<evidence type="ECO:0000256" key="2">
    <source>
        <dbReference type="ARBA" id="ARBA00022670"/>
    </source>
</evidence>
<name>A0ABY1QH30_9SPHN</name>
<keyword evidence="2" id="KW-0645">Protease</keyword>
<dbReference type="InterPro" id="IPR038765">
    <property type="entry name" value="Papain-like_cys_pep_sf"/>
</dbReference>
<feature type="domain" description="NlpC/P60" evidence="5">
    <location>
        <begin position="1"/>
        <end position="140"/>
    </location>
</feature>
<dbReference type="Gene3D" id="3.90.1720.10">
    <property type="entry name" value="endopeptidase domain like (from Nostoc punctiforme)"/>
    <property type="match status" value="1"/>
</dbReference>
<dbReference type="InterPro" id="IPR000064">
    <property type="entry name" value="NLP_P60_dom"/>
</dbReference>
<organism evidence="6 7">
    <name type="scientific">Novosphingobium panipatense</name>
    <dbReference type="NCBI Taxonomy" id="428991"/>
    <lineage>
        <taxon>Bacteria</taxon>
        <taxon>Pseudomonadati</taxon>
        <taxon>Pseudomonadota</taxon>
        <taxon>Alphaproteobacteria</taxon>
        <taxon>Sphingomonadales</taxon>
        <taxon>Sphingomonadaceae</taxon>
        <taxon>Novosphingobium</taxon>
    </lineage>
</organism>
<dbReference type="RefSeq" id="WP_283406090.1">
    <property type="nucleotide sequence ID" value="NZ_FXUI01000005.1"/>
</dbReference>
<comment type="similarity">
    <text evidence="1">Belongs to the peptidase C40 family.</text>
</comment>
<evidence type="ECO:0000256" key="3">
    <source>
        <dbReference type="ARBA" id="ARBA00022801"/>
    </source>
</evidence>
<keyword evidence="7" id="KW-1185">Reference proteome</keyword>
<dbReference type="EMBL" id="FXUI01000005">
    <property type="protein sequence ID" value="SMP69295.1"/>
    <property type="molecule type" value="Genomic_DNA"/>
</dbReference>
<dbReference type="PROSITE" id="PS51935">
    <property type="entry name" value="NLPC_P60"/>
    <property type="match status" value="1"/>
</dbReference>
<evidence type="ECO:0000256" key="1">
    <source>
        <dbReference type="ARBA" id="ARBA00007074"/>
    </source>
</evidence>
<reference evidence="6 7" key="1">
    <citation type="submission" date="2017-05" db="EMBL/GenBank/DDBJ databases">
        <authorList>
            <person name="Varghese N."/>
            <person name="Submissions S."/>
        </authorList>
    </citation>
    <scope>NUCLEOTIDE SEQUENCE [LARGE SCALE GENOMIC DNA]</scope>
    <source>
        <strain evidence="6 7">SM16</strain>
    </source>
</reference>
<keyword evidence="4" id="KW-0788">Thiol protease</keyword>
<evidence type="ECO:0000313" key="6">
    <source>
        <dbReference type="EMBL" id="SMP69295.1"/>
    </source>
</evidence>
<evidence type="ECO:0000256" key="4">
    <source>
        <dbReference type="ARBA" id="ARBA00022807"/>
    </source>
</evidence>
<gene>
    <name evidence="6" type="ORF">SAMN06296065_10577</name>
</gene>
<keyword evidence="3" id="KW-0378">Hydrolase</keyword>
<dbReference type="Proteomes" id="UP001157910">
    <property type="component" value="Unassembled WGS sequence"/>
</dbReference>
<dbReference type="SUPFAM" id="SSF54001">
    <property type="entry name" value="Cysteine proteinases"/>
    <property type="match status" value="1"/>
</dbReference>
<sequence>MTRGEDLATAALSLIGIPFRLHGRNPEIGLDCLGVVAAALERTGRPAAPLLPNGYTLRSTIDPDFDSLARSLGVAASTTVTAAGDILAARPSPCQLHFGIAVSATQWVHAHSGLRKVVLCPVPPEWPCAGRWRFSPEPRS</sequence>